<protein>
    <submittedName>
        <fullName evidence="1">3-methyladenine DNA glycosylase</fullName>
    </submittedName>
</protein>
<comment type="caution">
    <text evidence="1">The sequence shown here is derived from an EMBL/GenBank/DDBJ whole genome shotgun (WGS) entry which is preliminary data.</text>
</comment>
<keyword evidence="2" id="KW-1185">Reference proteome</keyword>
<dbReference type="Proteomes" id="UP000468687">
    <property type="component" value="Unassembled WGS sequence"/>
</dbReference>
<reference evidence="1 2" key="1">
    <citation type="journal article" date="2014" name="Int. J. Syst. Evol. Microbiol.">
        <title>Nocardioides zeae sp. nov., isolated from the stem of Zea mays.</title>
        <authorList>
            <person name="Glaeser S.P."/>
            <person name="McInroy J.A."/>
            <person name="Busse H.J."/>
            <person name="Kampfer P."/>
        </authorList>
    </citation>
    <scope>NUCLEOTIDE SEQUENCE [LARGE SCALE GENOMIC DNA]</scope>
    <source>
        <strain evidence="1 2">JCM 30728</strain>
    </source>
</reference>
<evidence type="ECO:0000313" key="2">
    <source>
        <dbReference type="Proteomes" id="UP000468687"/>
    </source>
</evidence>
<sequence length="298" mass="33046">MQVEVLDAAEADRRRLAHEQRVDRLVAPHLARRGQGVKHPVHDFLFTYYSHRPAQLRRWHPGVGHGIDAAGGAAAYRSWKGYDEVAPGVVGVTAAHVATQRPLLEALRRLLRATAGRAPHLGCFGMHEWAMVHGLTPEEVRHADWPLRLGAAGTDAVVEGHRIACSHFDAFRFFTPTARPLNHLSPTADDRAELEQPGCLHAGMDLYKHAFRLSPMICSELVADCFELARDIRELDMRAAPYDLRELGYEPVRVETAEGKATYAAAQRRFAERGAPLRARLIASCEELLVVARDPASA</sequence>
<accession>A0A6P0HMU1</accession>
<dbReference type="EMBL" id="JAAGXA010000014">
    <property type="protein sequence ID" value="NEN80019.1"/>
    <property type="molecule type" value="Genomic_DNA"/>
</dbReference>
<dbReference type="AlphaFoldDB" id="A0A6P0HMU1"/>
<name>A0A6P0HMU1_9ACTN</name>
<organism evidence="1 2">
    <name type="scientific">Nocardioides zeae</name>
    <dbReference type="NCBI Taxonomy" id="1457234"/>
    <lineage>
        <taxon>Bacteria</taxon>
        <taxon>Bacillati</taxon>
        <taxon>Actinomycetota</taxon>
        <taxon>Actinomycetes</taxon>
        <taxon>Propionibacteriales</taxon>
        <taxon>Nocardioidaceae</taxon>
        <taxon>Nocardioides</taxon>
    </lineage>
</organism>
<proteinExistence type="predicted"/>
<dbReference type="RefSeq" id="WP_163773597.1">
    <property type="nucleotide sequence ID" value="NZ_JAAGXA010000014.1"/>
</dbReference>
<evidence type="ECO:0000313" key="1">
    <source>
        <dbReference type="EMBL" id="NEN80019.1"/>
    </source>
</evidence>
<gene>
    <name evidence="1" type="ORF">G3T38_17270</name>
</gene>